<dbReference type="InterPro" id="IPR013083">
    <property type="entry name" value="Znf_RING/FYVE/PHD"/>
</dbReference>
<dbReference type="AlphaFoldDB" id="A0A1Z5TIK4"/>
<reference evidence="7 8" key="1">
    <citation type="submission" date="2017-01" db="EMBL/GenBank/DDBJ databases">
        <title>The recent genome duplication of the halophilic yeast Hortaea werneckii: insights from long-read sequencing.</title>
        <authorList>
            <person name="Sinha S."/>
            <person name="Flibotte S."/>
            <person name="Neira M."/>
            <person name="Lenassi M."/>
            <person name="Gostincar C."/>
            <person name="Stajich J.E."/>
            <person name="Nislow C.E."/>
        </authorList>
    </citation>
    <scope>NUCLEOTIDE SEQUENCE [LARGE SCALE GENOMIC DNA]</scope>
    <source>
        <strain evidence="7 8">EXF-2000</strain>
    </source>
</reference>
<feature type="compositionally biased region" description="Basic residues" evidence="5">
    <location>
        <begin position="149"/>
        <end position="162"/>
    </location>
</feature>
<dbReference type="CDD" id="cd15534">
    <property type="entry name" value="PHD2_PHF12_Rco1"/>
    <property type="match status" value="1"/>
</dbReference>
<evidence type="ECO:0000256" key="3">
    <source>
        <dbReference type="ARBA" id="ARBA00022833"/>
    </source>
</evidence>
<dbReference type="CDD" id="cd15535">
    <property type="entry name" value="PHD1_Rco1"/>
    <property type="match status" value="1"/>
</dbReference>
<feature type="compositionally biased region" description="Basic and acidic residues" evidence="5">
    <location>
        <begin position="34"/>
        <end position="44"/>
    </location>
</feature>
<feature type="domain" description="PHD-type" evidence="6">
    <location>
        <begin position="707"/>
        <end position="766"/>
    </location>
</feature>
<feature type="compositionally biased region" description="Polar residues" evidence="5">
    <location>
        <begin position="180"/>
        <end position="190"/>
    </location>
</feature>
<dbReference type="InterPro" id="IPR011011">
    <property type="entry name" value="Znf_FYVE_PHD"/>
</dbReference>
<feature type="region of interest" description="Disordered" evidence="5">
    <location>
        <begin position="934"/>
        <end position="965"/>
    </location>
</feature>
<feature type="compositionally biased region" description="Basic and acidic residues" evidence="5">
    <location>
        <begin position="273"/>
        <end position="282"/>
    </location>
</feature>
<evidence type="ECO:0000256" key="1">
    <source>
        <dbReference type="ARBA" id="ARBA00022723"/>
    </source>
</evidence>
<evidence type="ECO:0000256" key="4">
    <source>
        <dbReference type="PROSITE-ProRule" id="PRU00146"/>
    </source>
</evidence>
<evidence type="ECO:0000256" key="5">
    <source>
        <dbReference type="SAM" id="MobiDB-lite"/>
    </source>
</evidence>
<dbReference type="InterPro" id="IPR019786">
    <property type="entry name" value="Zinc_finger_PHD-type_CS"/>
</dbReference>
<keyword evidence="3" id="KW-0862">Zinc</keyword>
<dbReference type="VEuPathDB" id="FungiDB:BTJ68_03952"/>
<feature type="compositionally biased region" description="Acidic residues" evidence="5">
    <location>
        <begin position="360"/>
        <end position="383"/>
    </location>
</feature>
<dbReference type="PANTHER" id="PTHR47636:SF1">
    <property type="entry name" value="TRANSCRIPTIONAL REGULATORY PROTEIN RCO1"/>
    <property type="match status" value="1"/>
</dbReference>
<dbReference type="OrthoDB" id="5876363at2759"/>
<dbReference type="FunFam" id="3.30.40.10:FF:000748">
    <property type="entry name" value="PHD finger domain protein, putative"/>
    <property type="match status" value="1"/>
</dbReference>
<dbReference type="STRING" id="1157616.A0A1Z5TIK4"/>
<dbReference type="SUPFAM" id="SSF57903">
    <property type="entry name" value="FYVE/PHD zinc finger"/>
    <property type="match status" value="2"/>
</dbReference>
<evidence type="ECO:0000259" key="6">
    <source>
        <dbReference type="PROSITE" id="PS50016"/>
    </source>
</evidence>
<dbReference type="Gene3D" id="3.30.40.10">
    <property type="entry name" value="Zinc/RING finger domain, C3HC4 (zinc finger)"/>
    <property type="match status" value="2"/>
</dbReference>
<dbReference type="SMART" id="SM00249">
    <property type="entry name" value="PHD"/>
    <property type="match status" value="2"/>
</dbReference>
<dbReference type="InParanoid" id="A0A1Z5TIK4"/>
<feature type="compositionally biased region" description="Polar residues" evidence="5">
    <location>
        <begin position="297"/>
        <end position="314"/>
    </location>
</feature>
<accession>A0A1Z5TIK4</accession>
<dbReference type="GO" id="GO:0006357">
    <property type="term" value="P:regulation of transcription by RNA polymerase II"/>
    <property type="evidence" value="ECO:0007669"/>
    <property type="project" value="TreeGrafter"/>
</dbReference>
<proteinExistence type="predicted"/>
<feature type="compositionally biased region" description="Basic and acidic residues" evidence="5">
    <location>
        <begin position="447"/>
        <end position="458"/>
    </location>
</feature>
<evidence type="ECO:0000256" key="2">
    <source>
        <dbReference type="ARBA" id="ARBA00022771"/>
    </source>
</evidence>
<evidence type="ECO:0000313" key="7">
    <source>
        <dbReference type="EMBL" id="OTA35815.1"/>
    </source>
</evidence>
<feature type="region of interest" description="Disordered" evidence="5">
    <location>
        <begin position="269"/>
        <end position="570"/>
    </location>
</feature>
<feature type="region of interest" description="Disordered" evidence="5">
    <location>
        <begin position="1"/>
        <end position="202"/>
    </location>
</feature>
<keyword evidence="8" id="KW-1185">Reference proteome</keyword>
<dbReference type="InterPro" id="IPR052819">
    <property type="entry name" value="Chromatin_regulatory_protein"/>
</dbReference>
<feature type="compositionally biased region" description="Basic and acidic residues" evidence="5">
    <location>
        <begin position="1"/>
        <end position="25"/>
    </location>
</feature>
<keyword evidence="2 4" id="KW-0863">Zinc-finger</keyword>
<feature type="domain" description="PHD-type" evidence="6">
    <location>
        <begin position="575"/>
        <end position="625"/>
    </location>
</feature>
<dbReference type="Pfam" id="PF00628">
    <property type="entry name" value="PHD"/>
    <property type="match status" value="2"/>
</dbReference>
<dbReference type="GO" id="GO:0008270">
    <property type="term" value="F:zinc ion binding"/>
    <property type="evidence" value="ECO:0007669"/>
    <property type="project" value="UniProtKB-KW"/>
</dbReference>
<dbReference type="PANTHER" id="PTHR47636">
    <property type="entry name" value="TRANSCRIPTIONAL REGULATORY PROTEIN RCO1"/>
    <property type="match status" value="1"/>
</dbReference>
<keyword evidence="1" id="KW-0479">Metal-binding</keyword>
<comment type="caution">
    <text evidence="7">The sequence shown here is derived from an EMBL/GenBank/DDBJ whole genome shotgun (WGS) entry which is preliminary data.</text>
</comment>
<feature type="compositionally biased region" description="Basic residues" evidence="5">
    <location>
        <begin position="525"/>
        <end position="536"/>
    </location>
</feature>
<sequence>MPSRSSESRDRSSGDLRSAPHDFETTRPTPSKANPKDKTREKTFMDQWVEPAIATKPSYEDHHGAPYGVLEHMQPLGEAPSAKVKGRVKTEGPRKSTLGRSAAAGGLEGAQETPEGTPAPPPEPALAINGSTQPPIVVDDEKDADYAPVRKKKEGKVGRPRKEKQPSDSAPAKARKSKTPRQSQSQTPVEPSTGRKRVYTPDKLMRVVQSAKERAIQVEKPDLAAAVEEIWRESLNSERLTDLLEAILLQKASKEQTREFQEFVKAAKRRLKDAKEKPRDQPAEDANGARELPLRSPSKTTAALVNESQPSALPSTEPPEAPKSKLKLKVKSPQKDLKNRQGGNMSGSTPKKRSNGYDSDSSELTDLTEGEHDEDPMDVDAQDELAHGPEGPAERVNGIKVKDQAAERGSLAAPDRKLKRSSAEADIEDDAKARAVAAKKQKLAETVNRDYPHEESAIRGRPTQLGRPPRGSKVVPAPMKLEPTAVGRMGSARGSRAPSGGPESPLTDLSMPSRGATPQLTQHIPKVKIPGKKAKTKTSPEKKHLHGYSGLSGAGGAGQESPIGDDDNEELSENNDFCSACGGSGFLLCCDGCDRAFHFACLDPPLNEEASELNEPWYCYICIAKRPVTAEQPEKPARGIFAPLLSSLKKRNPSNFMLPEELRERDQYVHTGKDGSFTESVNPRTRNRAGYDEVPDYYKYKDSKGNTVLCYFCGKSSIGHRPIIQCDFCNESWHLDCLDPPLANPPARTLEGKKIHDWMCPLHIDHELRQIDVGMLAPRRKVHLRRPKQAKIVEPALSRGFRNNGVVDIAEDESEDSGSEFFDDETAEEGVVYRMPASGIKLDFIDKIKSTRIQEMRSERATKRARLMATAPSALQQANFARRSFVEKQLALNLAQFAAANKDLDLGKDQVENLVGTLIAEAPEEVVNGIMASEDTEKATSTSTAVPPSPPASEQTDQLSPEQRKELQLLQELIQRKLDGSKT</sequence>
<dbReference type="InterPro" id="IPR001965">
    <property type="entry name" value="Znf_PHD"/>
</dbReference>
<feature type="compositionally biased region" description="Low complexity" evidence="5">
    <location>
        <begin position="485"/>
        <end position="501"/>
    </location>
</feature>
<protein>
    <recommendedName>
        <fullName evidence="6">PHD-type domain-containing protein</fullName>
    </recommendedName>
</protein>
<organism evidence="7 8">
    <name type="scientific">Hortaea werneckii EXF-2000</name>
    <dbReference type="NCBI Taxonomy" id="1157616"/>
    <lineage>
        <taxon>Eukaryota</taxon>
        <taxon>Fungi</taxon>
        <taxon>Dikarya</taxon>
        <taxon>Ascomycota</taxon>
        <taxon>Pezizomycotina</taxon>
        <taxon>Dothideomycetes</taxon>
        <taxon>Dothideomycetidae</taxon>
        <taxon>Mycosphaerellales</taxon>
        <taxon>Teratosphaeriaceae</taxon>
        <taxon>Hortaea</taxon>
    </lineage>
</organism>
<dbReference type="InterPro" id="IPR019787">
    <property type="entry name" value="Znf_PHD-finger"/>
</dbReference>
<gene>
    <name evidence="7" type="ORF">BTJ68_03952</name>
</gene>
<dbReference type="EMBL" id="MUNK01000039">
    <property type="protein sequence ID" value="OTA35815.1"/>
    <property type="molecule type" value="Genomic_DNA"/>
</dbReference>
<name>A0A1Z5TIK4_HORWE</name>
<evidence type="ECO:0000313" key="8">
    <source>
        <dbReference type="Proteomes" id="UP000194280"/>
    </source>
</evidence>
<dbReference type="PROSITE" id="PS01359">
    <property type="entry name" value="ZF_PHD_1"/>
    <property type="match status" value="1"/>
</dbReference>
<dbReference type="PROSITE" id="PS50016">
    <property type="entry name" value="ZF_PHD_2"/>
    <property type="match status" value="2"/>
</dbReference>
<dbReference type="Proteomes" id="UP000194280">
    <property type="component" value="Unassembled WGS sequence"/>
</dbReference>
<dbReference type="GO" id="GO:0032221">
    <property type="term" value="C:Rpd3S complex"/>
    <property type="evidence" value="ECO:0007669"/>
    <property type="project" value="TreeGrafter"/>
</dbReference>